<dbReference type="Proteomes" id="UP000507245">
    <property type="component" value="Unassembled WGS sequence"/>
</dbReference>
<evidence type="ECO:0000259" key="2">
    <source>
        <dbReference type="Pfam" id="PF21728"/>
    </source>
</evidence>
<evidence type="ECO:0000313" key="4">
    <source>
        <dbReference type="Proteomes" id="UP000507245"/>
    </source>
</evidence>
<proteinExistence type="predicted"/>
<feature type="domain" description="PARP1-like PADR1" evidence="2">
    <location>
        <begin position="25"/>
        <end position="79"/>
    </location>
</feature>
<evidence type="ECO:0000256" key="1">
    <source>
        <dbReference type="SAM" id="MobiDB-lite"/>
    </source>
</evidence>
<feature type="compositionally biased region" description="Basic and acidic residues" evidence="1">
    <location>
        <begin position="272"/>
        <end position="285"/>
    </location>
</feature>
<dbReference type="InterPro" id="IPR049296">
    <property type="entry name" value="PARP1-like_PADR1_N"/>
</dbReference>
<dbReference type="OrthoDB" id="1731146at2759"/>
<organism evidence="3 4">
    <name type="scientific">Prunus armeniaca</name>
    <name type="common">Apricot</name>
    <name type="synonym">Armeniaca vulgaris</name>
    <dbReference type="NCBI Taxonomy" id="36596"/>
    <lineage>
        <taxon>Eukaryota</taxon>
        <taxon>Viridiplantae</taxon>
        <taxon>Streptophyta</taxon>
        <taxon>Embryophyta</taxon>
        <taxon>Tracheophyta</taxon>
        <taxon>Spermatophyta</taxon>
        <taxon>Magnoliopsida</taxon>
        <taxon>eudicotyledons</taxon>
        <taxon>Gunneridae</taxon>
        <taxon>Pentapetalae</taxon>
        <taxon>rosids</taxon>
        <taxon>fabids</taxon>
        <taxon>Rosales</taxon>
        <taxon>Rosaceae</taxon>
        <taxon>Amygdaloideae</taxon>
        <taxon>Amygdaleae</taxon>
        <taxon>Prunus</taxon>
    </lineage>
</organism>
<name>A0A6J5XIA3_PRUAR</name>
<feature type="compositionally biased region" description="Basic and acidic residues" evidence="1">
    <location>
        <begin position="233"/>
        <end position="252"/>
    </location>
</feature>
<dbReference type="AlphaFoldDB" id="A0A6J5XIA3"/>
<dbReference type="Gene3D" id="3.90.640.80">
    <property type="match status" value="1"/>
</dbReference>
<dbReference type="SMART" id="SM01335">
    <property type="entry name" value="PADR1"/>
    <property type="match status" value="1"/>
</dbReference>
<reference evidence="4" key="1">
    <citation type="journal article" date="2020" name="Genome Biol.">
        <title>Gamete binning: chromosome-level and haplotype-resolved genome assembly enabled by high-throughput single-cell sequencing of gamete genomes.</title>
        <authorList>
            <person name="Campoy J.A."/>
            <person name="Sun H."/>
            <person name="Goel M."/>
            <person name="Jiao W.-B."/>
            <person name="Folz-Donahue K."/>
            <person name="Wang N."/>
            <person name="Rubio M."/>
            <person name="Liu C."/>
            <person name="Kukat C."/>
            <person name="Ruiz D."/>
            <person name="Huettel B."/>
            <person name="Schneeberger K."/>
        </authorList>
    </citation>
    <scope>NUCLEOTIDE SEQUENCE [LARGE SCALE GENOMIC DNA]</scope>
    <source>
        <strain evidence="4">cv. Rojo Pasion</strain>
    </source>
</reference>
<evidence type="ECO:0000313" key="3">
    <source>
        <dbReference type="EMBL" id="CAB4313530.1"/>
    </source>
</evidence>
<dbReference type="Pfam" id="PF21728">
    <property type="entry name" value="PADR1_N"/>
    <property type="match status" value="1"/>
</dbReference>
<feature type="region of interest" description="Disordered" evidence="1">
    <location>
        <begin position="216"/>
        <end position="285"/>
    </location>
</feature>
<gene>
    <name evidence="3" type="ORF">ORAREDHAP_LOCUS36676</name>
</gene>
<accession>A0A6J5XIA3</accession>
<protein>
    <recommendedName>
        <fullName evidence="2">PARP1-like PADR1 domain-containing protein</fullName>
    </recommendedName>
</protein>
<dbReference type="EMBL" id="CAEKKB010000006">
    <property type="protein sequence ID" value="CAB4313530.1"/>
    <property type="molecule type" value="Genomic_DNA"/>
</dbReference>
<keyword evidence="4" id="KW-1185">Reference proteome</keyword>
<sequence length="339" mass="38760">MAANMRNRRARTTVDRLPAVDNLDLQIEDIAARFKEFSESVKAALSIEQVGEFLEANGQALSGSDDALLRRCQDLLFYGPLEKCPVCHGNNLEFTGSYCACATCIYRSKYPPRKRGPIKYPISIVKQINPRFNPDWDPPYVEGQGFFARFWSDVLRPHNPREAARVEITLNIFQDGMREINGRRMNNITFWIYVYVGVTPRLDELLLFRSQLESKLTEEGENSSKKNVRDKRKQVSEIPDEHYPAKRQKDAAQKPNKAHGKDSDVLNPGEQTVEKIKPKGHKPDIQNEQRMKERVPEETKVYADQCTAFVSNINLKASIRPHDVGGMVAIRLQHDKFNG</sequence>